<dbReference type="EMBL" id="JASJND010000007">
    <property type="protein sequence ID" value="MDJ1115437.1"/>
    <property type="molecule type" value="Genomic_DNA"/>
</dbReference>
<keyword evidence="3" id="KW-0560">Oxidoreductase</keyword>
<evidence type="ECO:0000256" key="2">
    <source>
        <dbReference type="ARBA" id="ARBA00022857"/>
    </source>
</evidence>
<reference evidence="5 6" key="1">
    <citation type="submission" date="2023-05" db="EMBL/GenBank/DDBJ databases">
        <title>Microbacterium dauci sp.nov., Isolated from Carrot Rhizosphere Soil.</title>
        <authorList>
            <person name="Xiao Z."/>
            <person name="Zheng J."/>
        </authorList>
    </citation>
    <scope>NUCLEOTIDE SEQUENCE [LARGE SCALE GENOMIC DNA]</scope>
    <source>
        <strain evidence="5 6">LX3-4</strain>
    </source>
</reference>
<sequence>MWVTEVLPSTADRVDAATAVGREWLERRYARDDRAYVRLNMITTLTGTAAGTDGTSESLTNRVDRTILGIIRAAADVVVVGAQSVRAEGYVVPRRARLAVVSRSGDLAGHRLTLDPDGPEDQVLVLVPASAPPVDAVPGMTVVRLPDTEQITPVRIVEALSSRGLTRIVCEGGPSIATQFADAGMIDEYCLTVAPVVTPSGTPIVAPATQPATEPVGMLVDGAGFSYLRLRVR</sequence>
<name>A0ABT6ZH14_9MICO</name>
<dbReference type="InterPro" id="IPR050765">
    <property type="entry name" value="Riboflavin_Biosynth_HTPR"/>
</dbReference>
<dbReference type="PANTHER" id="PTHR38011:SF7">
    <property type="entry name" value="2,5-DIAMINO-6-RIBOSYLAMINO-4(3H)-PYRIMIDINONE 5'-PHOSPHATE REDUCTASE"/>
    <property type="match status" value="1"/>
</dbReference>
<evidence type="ECO:0000259" key="4">
    <source>
        <dbReference type="Pfam" id="PF01872"/>
    </source>
</evidence>
<evidence type="ECO:0000313" key="5">
    <source>
        <dbReference type="EMBL" id="MDJ1115437.1"/>
    </source>
</evidence>
<proteinExistence type="predicted"/>
<accession>A0ABT6ZH14</accession>
<organism evidence="5 6">
    <name type="scientific">Microbacterium dauci</name>
    <dbReference type="NCBI Taxonomy" id="3048008"/>
    <lineage>
        <taxon>Bacteria</taxon>
        <taxon>Bacillati</taxon>
        <taxon>Actinomycetota</taxon>
        <taxon>Actinomycetes</taxon>
        <taxon>Micrococcales</taxon>
        <taxon>Microbacteriaceae</taxon>
        <taxon>Microbacterium</taxon>
    </lineage>
</organism>
<feature type="domain" description="Bacterial bifunctional deaminase-reductase C-terminal" evidence="4">
    <location>
        <begin position="35"/>
        <end position="202"/>
    </location>
</feature>
<evidence type="ECO:0000256" key="3">
    <source>
        <dbReference type="ARBA" id="ARBA00023002"/>
    </source>
</evidence>
<comment type="pathway">
    <text evidence="1">Cofactor biosynthesis; riboflavin biosynthesis.</text>
</comment>
<keyword evidence="6" id="KW-1185">Reference proteome</keyword>
<dbReference type="Pfam" id="PF01872">
    <property type="entry name" value="RibD_C"/>
    <property type="match status" value="1"/>
</dbReference>
<dbReference type="SUPFAM" id="SSF53597">
    <property type="entry name" value="Dihydrofolate reductase-like"/>
    <property type="match status" value="1"/>
</dbReference>
<dbReference type="Gene3D" id="3.40.430.10">
    <property type="entry name" value="Dihydrofolate Reductase, subunit A"/>
    <property type="match status" value="1"/>
</dbReference>
<evidence type="ECO:0000256" key="1">
    <source>
        <dbReference type="ARBA" id="ARBA00005104"/>
    </source>
</evidence>
<dbReference type="Proteomes" id="UP001321481">
    <property type="component" value="Unassembled WGS sequence"/>
</dbReference>
<evidence type="ECO:0000313" key="6">
    <source>
        <dbReference type="Proteomes" id="UP001321481"/>
    </source>
</evidence>
<keyword evidence="2" id="KW-0521">NADP</keyword>
<dbReference type="InterPro" id="IPR002734">
    <property type="entry name" value="RibDG_C"/>
</dbReference>
<gene>
    <name evidence="5" type="ORF">QNI14_13370</name>
</gene>
<comment type="caution">
    <text evidence="5">The sequence shown here is derived from an EMBL/GenBank/DDBJ whole genome shotgun (WGS) entry which is preliminary data.</text>
</comment>
<protein>
    <submittedName>
        <fullName evidence="5">Dihydrofolate reductase family protein</fullName>
    </submittedName>
</protein>
<dbReference type="RefSeq" id="WP_283717114.1">
    <property type="nucleotide sequence ID" value="NZ_JASJND010000007.1"/>
</dbReference>
<dbReference type="InterPro" id="IPR024072">
    <property type="entry name" value="DHFR-like_dom_sf"/>
</dbReference>
<dbReference type="PANTHER" id="PTHR38011">
    <property type="entry name" value="DIHYDROFOLATE REDUCTASE FAMILY PROTEIN (AFU_ORTHOLOGUE AFUA_8G06820)"/>
    <property type="match status" value="1"/>
</dbReference>